<dbReference type="Proteomes" id="UP000823877">
    <property type="component" value="Unassembled WGS sequence"/>
</dbReference>
<reference evidence="3" key="1">
    <citation type="journal article" date="2021" name="PeerJ">
        <title>Extensive microbial diversity within the chicken gut microbiome revealed by metagenomics and culture.</title>
        <authorList>
            <person name="Gilroy R."/>
            <person name="Ravi A."/>
            <person name="Getino M."/>
            <person name="Pursley I."/>
            <person name="Horton D.L."/>
            <person name="Alikhan N.F."/>
            <person name="Baker D."/>
            <person name="Gharbi K."/>
            <person name="Hall N."/>
            <person name="Watson M."/>
            <person name="Adriaenssens E.M."/>
            <person name="Foster-Nyarko E."/>
            <person name="Jarju S."/>
            <person name="Secka A."/>
            <person name="Antonio M."/>
            <person name="Oren A."/>
            <person name="Chaudhuri R.R."/>
            <person name="La Ragione R."/>
            <person name="Hildebrand F."/>
            <person name="Pallen M.J."/>
        </authorList>
    </citation>
    <scope>NUCLEOTIDE SEQUENCE</scope>
    <source>
        <strain evidence="3">CHK188-16595</strain>
    </source>
</reference>
<reference evidence="3" key="2">
    <citation type="submission" date="2021-04" db="EMBL/GenBank/DDBJ databases">
        <authorList>
            <person name="Gilroy R."/>
        </authorList>
    </citation>
    <scope>NUCLEOTIDE SEQUENCE</scope>
    <source>
        <strain evidence="3">CHK188-16595</strain>
    </source>
</reference>
<feature type="transmembrane region" description="Helical" evidence="2">
    <location>
        <begin position="107"/>
        <end position="127"/>
    </location>
</feature>
<comment type="caution">
    <text evidence="3">The sequence shown here is derived from an EMBL/GenBank/DDBJ whole genome shotgun (WGS) entry which is preliminary data.</text>
</comment>
<sequence length="709" mass="80744">MNEKEFLQQATSKIYSFRKKQIIANELHDHIQLKKKRFEDAGYTEEQAEEKAVDNMGDAEEIAKALAELHRSRFNWIDLLALLITLAVICAAHYLLNGYAFGDPGVISLLICGIFFASAVYFLFAAYTVSRKNVFAACYLFSGGMCIALIRELAAQISGLTGGSIENLKTYIFSGSIDFSESIKGNSMANTAVLIFGILFGVTAIIALVLAIKKELDRQSKADIIITKFFTAVFVILFAVSAVISAYFGISTVSRVQALRSEYNSAFELLTQLEKNCRTQEEAAEFIENSEYDFYRNEENGKIEGYGFGSNLFYITVEFYHEEDKIQYEEVGGIPGIYLDLLQDQNDAKAASYVYSVTLAIDDTPFENGYDSITLRDLKSDEDEIKELYSFIPYEHTTQEEIEYYTQYTPVTYKFIKYKQGLATSRITYQYLEDSGAFSDMHYFEISRESQELLDFKEKESEITEILKTANLDNSAEIARLTETTAVKSIYTPEGYAARINLICNWINKNSLAYYYKDKLKDAHGELTSYKISGDWQFTVLRYSDFDIAIFENGVPIMDTFAVPLDIYVKETDLNGKRPFEIYTDNNGFIKYSFDGCFFDKQGLCYGDTEKIRYYTEGGETYRYYSTVDNENPDPETRKRYYLQNMDGETYPSDKCFIDQNGWLVIDKQGAIKESTDGTYKNSAGEVFTAVFKTSWDGNGNLVDVNAYE</sequence>
<dbReference type="EMBL" id="DWXN01000004">
    <property type="protein sequence ID" value="HJB74468.1"/>
    <property type="molecule type" value="Genomic_DNA"/>
</dbReference>
<feature type="coiled-coil region" evidence="1">
    <location>
        <begin position="256"/>
        <end position="290"/>
    </location>
</feature>
<feature type="transmembrane region" description="Helical" evidence="2">
    <location>
        <begin position="134"/>
        <end position="154"/>
    </location>
</feature>
<evidence type="ECO:0000313" key="3">
    <source>
        <dbReference type="EMBL" id="HJB74468.1"/>
    </source>
</evidence>
<keyword evidence="2" id="KW-1133">Transmembrane helix</keyword>
<feature type="transmembrane region" description="Helical" evidence="2">
    <location>
        <begin position="192"/>
        <end position="212"/>
    </location>
</feature>
<evidence type="ECO:0000313" key="4">
    <source>
        <dbReference type="Proteomes" id="UP000823877"/>
    </source>
</evidence>
<protein>
    <submittedName>
        <fullName evidence="3">Phage holin family protein</fullName>
    </submittedName>
</protein>
<feature type="transmembrane region" description="Helical" evidence="2">
    <location>
        <begin position="224"/>
        <end position="250"/>
    </location>
</feature>
<evidence type="ECO:0000256" key="2">
    <source>
        <dbReference type="SAM" id="Phobius"/>
    </source>
</evidence>
<gene>
    <name evidence="3" type="ORF">IAA37_02205</name>
</gene>
<name>A0A9D2MI29_9FIRM</name>
<keyword evidence="2" id="KW-0472">Membrane</keyword>
<accession>A0A9D2MI29</accession>
<dbReference type="AlphaFoldDB" id="A0A9D2MI29"/>
<keyword evidence="2" id="KW-0812">Transmembrane</keyword>
<evidence type="ECO:0000256" key="1">
    <source>
        <dbReference type="SAM" id="Coils"/>
    </source>
</evidence>
<organism evidence="3 4">
    <name type="scientific">Candidatus Eubacterium faecale</name>
    <dbReference type="NCBI Taxonomy" id="2838568"/>
    <lineage>
        <taxon>Bacteria</taxon>
        <taxon>Bacillati</taxon>
        <taxon>Bacillota</taxon>
        <taxon>Clostridia</taxon>
        <taxon>Eubacteriales</taxon>
        <taxon>Eubacteriaceae</taxon>
        <taxon>Eubacterium</taxon>
    </lineage>
</organism>
<dbReference type="InterPro" id="IPR047928">
    <property type="entry name" value="Perm_prefix_1"/>
</dbReference>
<dbReference type="NCBIfam" id="NF038403">
    <property type="entry name" value="perm_prefix_1"/>
    <property type="match status" value="1"/>
</dbReference>
<feature type="transmembrane region" description="Helical" evidence="2">
    <location>
        <begin position="74"/>
        <end position="95"/>
    </location>
</feature>
<keyword evidence="1" id="KW-0175">Coiled coil</keyword>
<proteinExistence type="predicted"/>